<dbReference type="SMART" id="SM00765">
    <property type="entry name" value="MANEC"/>
    <property type="match status" value="1"/>
</dbReference>
<dbReference type="Pfam" id="PF07502">
    <property type="entry name" value="MANEC"/>
    <property type="match status" value="1"/>
</dbReference>
<keyword evidence="4 10" id="KW-1133">Transmembrane helix</keyword>
<dbReference type="STRING" id="43151.W5JBF7"/>
<dbReference type="PANTHER" id="PTHR46876:SF1">
    <property type="entry name" value="LOW-DENSITY LIPOPROTEIN RECEPTOR-RELATED PROTEIN 11"/>
    <property type="match status" value="1"/>
</dbReference>
<reference evidence="12 14" key="1">
    <citation type="journal article" date="2010" name="BMC Genomics">
        <title>Combination of measures distinguishes pre-miRNAs from other stem-loops in the genome of the newly sequenced Anopheles darlingi.</title>
        <authorList>
            <person name="Mendes N.D."/>
            <person name="Freitas A.T."/>
            <person name="Vasconcelos A.T."/>
            <person name="Sagot M.F."/>
        </authorList>
    </citation>
    <scope>NUCLEOTIDE SEQUENCE</scope>
</reference>
<name>W5JBF7_ANODA</name>
<dbReference type="VEuPathDB" id="VectorBase:ADAC008177"/>
<feature type="transmembrane region" description="Helical" evidence="10">
    <location>
        <begin position="793"/>
        <end position="813"/>
    </location>
</feature>
<dbReference type="PROSITE" id="PS50986">
    <property type="entry name" value="MANSC"/>
    <property type="match status" value="1"/>
</dbReference>
<feature type="compositionally biased region" description="Low complexity" evidence="9">
    <location>
        <begin position="502"/>
        <end position="521"/>
    </location>
</feature>
<feature type="region of interest" description="Disordered" evidence="9">
    <location>
        <begin position="428"/>
        <end position="536"/>
    </location>
</feature>
<dbReference type="HOGENOM" id="CLU_017459_0_0_1"/>
<feature type="region of interest" description="Disordered" evidence="9">
    <location>
        <begin position="616"/>
        <end position="759"/>
    </location>
</feature>
<keyword evidence="2 10" id="KW-0812">Transmembrane</keyword>
<dbReference type="EnsemblMetazoa" id="ADAC008177-RA">
    <property type="protein sequence ID" value="ADAC008177-PA"/>
    <property type="gene ID" value="ADAC008177"/>
</dbReference>
<proteinExistence type="predicted"/>
<reference evidence="12" key="2">
    <citation type="submission" date="2010-05" db="EMBL/GenBank/DDBJ databases">
        <authorList>
            <person name="Almeida L.G."/>
            <person name="Nicolas M.F."/>
            <person name="Souza R.C."/>
            <person name="Vasconcelos A.T.R."/>
        </authorList>
    </citation>
    <scope>NUCLEOTIDE SEQUENCE</scope>
</reference>
<dbReference type="InterPro" id="IPR002172">
    <property type="entry name" value="LDrepeatLR_classA_rpt"/>
</dbReference>
<accession>W5JBF7</accession>
<gene>
    <name evidence="12" type="ORF">AND_008177</name>
</gene>
<reference evidence="13" key="4">
    <citation type="submission" date="2015-06" db="UniProtKB">
        <authorList>
            <consortium name="EnsemblMetazoa"/>
        </authorList>
    </citation>
    <scope>IDENTIFICATION</scope>
</reference>
<dbReference type="AlphaFoldDB" id="W5JBF7"/>
<keyword evidence="6 8" id="KW-1015">Disulfide bond</keyword>
<dbReference type="Gene3D" id="4.10.400.10">
    <property type="entry name" value="Low-density Lipoprotein Receptor"/>
    <property type="match status" value="1"/>
</dbReference>
<dbReference type="Pfam" id="PF00057">
    <property type="entry name" value="Ldl_recept_a"/>
    <property type="match status" value="1"/>
</dbReference>
<dbReference type="CDD" id="cd00112">
    <property type="entry name" value="LDLa"/>
    <property type="match status" value="1"/>
</dbReference>
<evidence type="ECO:0000256" key="2">
    <source>
        <dbReference type="ARBA" id="ARBA00022692"/>
    </source>
</evidence>
<evidence type="ECO:0000256" key="1">
    <source>
        <dbReference type="ARBA" id="ARBA00004479"/>
    </source>
</evidence>
<evidence type="ECO:0000256" key="9">
    <source>
        <dbReference type="SAM" id="MobiDB-lite"/>
    </source>
</evidence>
<feature type="compositionally biased region" description="Basic and acidic residues" evidence="9">
    <location>
        <begin position="744"/>
        <end position="754"/>
    </location>
</feature>
<reference evidence="12" key="3">
    <citation type="journal article" date="2013" name="Nucleic Acids Res.">
        <title>The genome of Anopheles darlingi, the main neotropical malaria vector.</title>
        <authorList>
            <person name="Marinotti O."/>
            <person name="Cerqueira G.C."/>
            <person name="de Almeida L.G."/>
            <person name="Ferro M.I."/>
            <person name="Loreto E.L."/>
            <person name="Zaha A."/>
            <person name="Teixeira S.M."/>
            <person name="Wespiser A.R."/>
            <person name="Almeida E Silva A."/>
            <person name="Schlindwein A.D."/>
            <person name="Pacheco A.C."/>
            <person name="Silva A.L."/>
            <person name="Graveley B.R."/>
            <person name="Walenz B.P."/>
            <person name="Lima Bde A."/>
            <person name="Ribeiro C.A."/>
            <person name="Nunes-Silva C.G."/>
            <person name="de Carvalho C.R."/>
            <person name="Soares C.M."/>
            <person name="de Menezes C.B."/>
            <person name="Matiolli C."/>
            <person name="Caffrey D."/>
            <person name="Araujo D.A."/>
            <person name="de Oliveira D.M."/>
            <person name="Golenbock D."/>
            <person name="Grisard E.C."/>
            <person name="Fantinatti-Garboggini F."/>
            <person name="de Carvalho F.M."/>
            <person name="Barcellos F.G."/>
            <person name="Prosdocimi F."/>
            <person name="May G."/>
            <person name="Azevedo Junior G.M."/>
            <person name="Guimaraes G.M."/>
            <person name="Goldman G.H."/>
            <person name="Padilha I.Q."/>
            <person name="Batista Jda S."/>
            <person name="Ferro J.A."/>
            <person name="Ribeiro J.M."/>
            <person name="Fietto J.L."/>
            <person name="Dabbas K.M."/>
            <person name="Cerdeira L."/>
            <person name="Agnez-Lima L.F."/>
            <person name="Brocchi M."/>
            <person name="de Carvalho M.O."/>
            <person name="Teixeira Mde M."/>
            <person name="Diniz Maia Mde M."/>
            <person name="Goldman M.H."/>
            <person name="Cruz Schneider M.P."/>
            <person name="Felipe M.S."/>
            <person name="Hungria M."/>
            <person name="Nicolas M.F."/>
            <person name="Pereira M."/>
            <person name="Montes M.A."/>
            <person name="Cantao M.E."/>
            <person name="Vincentz M."/>
            <person name="Rafael M.S."/>
            <person name="Silverman N."/>
            <person name="Stoco P.H."/>
            <person name="Souza R.C."/>
            <person name="Vicentini R."/>
            <person name="Gazzinelli R.T."/>
            <person name="Neves Rde O."/>
            <person name="Silva R."/>
            <person name="Astolfi-Filho S."/>
            <person name="Maciel T.E."/>
            <person name="Urmenyi T.P."/>
            <person name="Tadei W.P."/>
            <person name="Camargo E.P."/>
            <person name="de Vasconcelos A.T."/>
        </authorList>
    </citation>
    <scope>NUCLEOTIDE SEQUENCE</scope>
</reference>
<dbReference type="EMBL" id="ADMH02001962">
    <property type="protein sequence ID" value="ETN60185.1"/>
    <property type="molecule type" value="Genomic_DNA"/>
</dbReference>
<dbReference type="PANTHER" id="PTHR46876">
    <property type="entry name" value="LOW-DENSITY LIPOPROTEIN RECEPTOR-RELATED PROTEIN 11"/>
    <property type="match status" value="1"/>
</dbReference>
<dbReference type="eggNOG" id="ENOG502RZ5D">
    <property type="taxonomic scope" value="Eukaryota"/>
</dbReference>
<feature type="compositionally biased region" description="Gly residues" evidence="9">
    <location>
        <begin position="724"/>
        <end position="734"/>
    </location>
</feature>
<evidence type="ECO:0000256" key="8">
    <source>
        <dbReference type="PROSITE-ProRule" id="PRU00124"/>
    </source>
</evidence>
<evidence type="ECO:0000313" key="14">
    <source>
        <dbReference type="Proteomes" id="UP000000673"/>
    </source>
</evidence>
<evidence type="ECO:0000259" key="11">
    <source>
        <dbReference type="PROSITE" id="PS50986"/>
    </source>
</evidence>
<dbReference type="FunCoup" id="W5JBF7">
    <property type="interactions" value="7"/>
</dbReference>
<feature type="compositionally biased region" description="Gly residues" evidence="9">
    <location>
        <begin position="472"/>
        <end position="483"/>
    </location>
</feature>
<comment type="caution">
    <text evidence="8">Lacks conserved residue(s) required for the propagation of feature annotation.</text>
</comment>
<evidence type="ECO:0000256" key="10">
    <source>
        <dbReference type="SAM" id="Phobius"/>
    </source>
</evidence>
<dbReference type="InterPro" id="IPR013980">
    <property type="entry name" value="MANSC_dom"/>
</dbReference>
<dbReference type="SMART" id="SM00192">
    <property type="entry name" value="LDLa"/>
    <property type="match status" value="1"/>
</dbReference>
<dbReference type="PROSITE" id="PS01209">
    <property type="entry name" value="LDLRA_1"/>
    <property type="match status" value="1"/>
</dbReference>
<evidence type="ECO:0000313" key="13">
    <source>
        <dbReference type="EnsemblMetazoa" id="ADAC008177-PA"/>
    </source>
</evidence>
<dbReference type="InterPro" id="IPR023415">
    <property type="entry name" value="LDLR_class-A_CS"/>
</dbReference>
<comment type="subcellular location">
    <subcellularLocation>
        <location evidence="1">Membrane</location>
        <topology evidence="1">Single-pass type I membrane protein</topology>
    </subcellularLocation>
</comment>
<sequence>MINSSVRRRAGHHTGSVEQLVVLVLLAATLIPPYHTATATLLPSGTFTVAKRMYIETCLARFDVHLNTIIRTEASQSMGARYLDEADVNSREQCLRLCCETENCDVYVFEEKSPGTCFLFQCGPPENFRCKFTRHSNYTSAVLSIPAPMEPQPSAPLAAQIRALAPQPADTATKLLSQNEMELVSLKDRAAMMGANSKHRSNTGSTATTMTMVTTTTTPLPPLGVRLGDMLTTSSTASTLPKQVVQQQPRQPPSSTCGIFEFSCHSGDCIAVYNVCDGIPQCEDGSDEGAECPQKNSGPILSPVAPAAAAGGRIADEMPSAGMVGYLNQPAMMQPNGASTSLQQGGGAQLYQPIDFRQPPPPNRFIISPEQQQQQQQQQQAQVLSKQMLMHRNREDPMTAPKAAWPRSGFNEFTYEQPINNGGHIFSHKGGLQLGSGMVGPGQQQQQQQQQQYQEPALPDASYRSASSMDLAGGGGTPNGNGGQLYLPVPGSPYASEQEPKQLSQQQQQQLQQQALSSQSQWRTMWSPQQPSAHVPPLQLQPQEQYIQPPIQQRPPDTMILRQNAMNGMLQQEPNGAAFNRGPPNQQSINGQWPVDSERAGVTTVVPTAFASSISAIKPQATDQELPGSKGAAAGGPERSDLSVENTGSLKAASTGAKAGNADVEYEDDDLEGVYPETTNSDGTGRDVESPSTTVTEAPVKKPHKHHKHDHQQATGASSSTNGSEGGQHGGTGGGKKKKKTKTIKKDKVPKDETSEAGDTGYSAVHEHLKAVHQGLQIEFADHDGYADRPGGAMLSLTLGVLLTAALGILLSCRMRVARRRVRRPGKSSYAHDADFLVNGMYL</sequence>
<dbReference type="OMA" id="WANRKMI"/>
<feature type="disulfide bond" evidence="8">
    <location>
        <begin position="264"/>
        <end position="282"/>
    </location>
</feature>
<protein>
    <recommendedName>
        <fullName evidence="11">MANSC domain-containing protein</fullName>
    </recommendedName>
</protein>
<dbReference type="SUPFAM" id="SSF57424">
    <property type="entry name" value="LDL receptor-like module"/>
    <property type="match status" value="1"/>
</dbReference>
<feature type="disulfide bond" evidence="8">
    <location>
        <begin position="257"/>
        <end position="269"/>
    </location>
</feature>
<evidence type="ECO:0000256" key="7">
    <source>
        <dbReference type="ARBA" id="ARBA00023180"/>
    </source>
</evidence>
<feature type="domain" description="MANSC" evidence="11">
    <location>
        <begin position="64"/>
        <end position="141"/>
    </location>
</feature>
<evidence type="ECO:0000256" key="4">
    <source>
        <dbReference type="ARBA" id="ARBA00022989"/>
    </source>
</evidence>
<dbReference type="InterPro" id="IPR011106">
    <property type="entry name" value="MANSC_N"/>
</dbReference>
<evidence type="ECO:0000256" key="5">
    <source>
        <dbReference type="ARBA" id="ARBA00023136"/>
    </source>
</evidence>
<dbReference type="InterPro" id="IPR036055">
    <property type="entry name" value="LDL_receptor-like_sf"/>
</dbReference>
<dbReference type="Proteomes" id="UP000000673">
    <property type="component" value="Unassembled WGS sequence"/>
</dbReference>
<evidence type="ECO:0000256" key="6">
    <source>
        <dbReference type="ARBA" id="ARBA00023157"/>
    </source>
</evidence>
<feature type="compositionally biased region" description="Low complexity" evidence="9">
    <location>
        <begin position="443"/>
        <end position="454"/>
    </location>
</feature>
<dbReference type="VEuPathDB" id="VectorBase:ADAR2_001553"/>
<feature type="compositionally biased region" description="Polar residues" evidence="9">
    <location>
        <begin position="522"/>
        <end position="532"/>
    </location>
</feature>
<evidence type="ECO:0000256" key="3">
    <source>
        <dbReference type="ARBA" id="ARBA00022729"/>
    </source>
</evidence>
<feature type="region of interest" description="Disordered" evidence="9">
    <location>
        <begin position="351"/>
        <end position="378"/>
    </location>
</feature>
<keyword evidence="7" id="KW-0325">Glycoprotein</keyword>
<keyword evidence="3" id="KW-0732">Signal</keyword>
<evidence type="ECO:0000313" key="12">
    <source>
        <dbReference type="EMBL" id="ETN60185.1"/>
    </source>
</evidence>
<feature type="compositionally biased region" description="Basic residues" evidence="9">
    <location>
        <begin position="701"/>
        <end position="710"/>
    </location>
</feature>
<dbReference type="GO" id="GO:0016020">
    <property type="term" value="C:membrane"/>
    <property type="evidence" value="ECO:0007669"/>
    <property type="project" value="UniProtKB-SubCell"/>
</dbReference>
<keyword evidence="5 10" id="KW-0472">Membrane</keyword>
<dbReference type="PROSITE" id="PS50068">
    <property type="entry name" value="LDLRA_2"/>
    <property type="match status" value="1"/>
</dbReference>
<keyword evidence="14" id="KW-1185">Reference proteome</keyword>
<organism evidence="12">
    <name type="scientific">Anopheles darlingi</name>
    <name type="common">Mosquito</name>
    <dbReference type="NCBI Taxonomy" id="43151"/>
    <lineage>
        <taxon>Eukaryota</taxon>
        <taxon>Metazoa</taxon>
        <taxon>Ecdysozoa</taxon>
        <taxon>Arthropoda</taxon>
        <taxon>Hexapoda</taxon>
        <taxon>Insecta</taxon>
        <taxon>Pterygota</taxon>
        <taxon>Neoptera</taxon>
        <taxon>Endopterygota</taxon>
        <taxon>Diptera</taxon>
        <taxon>Nematocera</taxon>
        <taxon>Culicoidea</taxon>
        <taxon>Culicidae</taxon>
        <taxon>Anophelinae</taxon>
        <taxon>Anopheles</taxon>
    </lineage>
</organism>